<reference evidence="1 2" key="1">
    <citation type="journal article" date="2016" name="Nat. Commun.">
        <title>Extremotolerant tardigrade genome and improved radiotolerance of human cultured cells by tardigrade-unique protein.</title>
        <authorList>
            <person name="Hashimoto T."/>
            <person name="Horikawa D.D."/>
            <person name="Saito Y."/>
            <person name="Kuwahara H."/>
            <person name="Kozuka-Hata H."/>
            <person name="Shin-I T."/>
            <person name="Minakuchi Y."/>
            <person name="Ohishi K."/>
            <person name="Motoyama A."/>
            <person name="Aizu T."/>
            <person name="Enomoto A."/>
            <person name="Kondo K."/>
            <person name="Tanaka S."/>
            <person name="Hara Y."/>
            <person name="Koshikawa S."/>
            <person name="Sagara H."/>
            <person name="Miura T."/>
            <person name="Yokobori S."/>
            <person name="Miyagawa K."/>
            <person name="Suzuki Y."/>
            <person name="Kubo T."/>
            <person name="Oyama M."/>
            <person name="Kohara Y."/>
            <person name="Fujiyama A."/>
            <person name="Arakawa K."/>
            <person name="Katayama T."/>
            <person name="Toyoda A."/>
            <person name="Kunieda T."/>
        </authorList>
    </citation>
    <scope>NUCLEOTIDE SEQUENCE [LARGE SCALE GENOMIC DNA]</scope>
    <source>
        <strain evidence="1 2">YOKOZUNA-1</strain>
    </source>
</reference>
<comment type="caution">
    <text evidence="1">The sequence shown here is derived from an EMBL/GenBank/DDBJ whole genome shotgun (WGS) entry which is preliminary data.</text>
</comment>
<proteinExistence type="predicted"/>
<name>A0A1D1W737_RAMVA</name>
<keyword evidence="2" id="KW-1185">Reference proteome</keyword>
<organism evidence="1 2">
    <name type="scientific">Ramazzottius varieornatus</name>
    <name type="common">Water bear</name>
    <name type="synonym">Tardigrade</name>
    <dbReference type="NCBI Taxonomy" id="947166"/>
    <lineage>
        <taxon>Eukaryota</taxon>
        <taxon>Metazoa</taxon>
        <taxon>Ecdysozoa</taxon>
        <taxon>Tardigrada</taxon>
        <taxon>Eutardigrada</taxon>
        <taxon>Parachela</taxon>
        <taxon>Hypsibioidea</taxon>
        <taxon>Ramazzottiidae</taxon>
        <taxon>Ramazzottius</taxon>
    </lineage>
</organism>
<dbReference type="EMBL" id="BDGG01000021">
    <property type="protein sequence ID" value="GAV09201.1"/>
    <property type="molecule type" value="Genomic_DNA"/>
</dbReference>
<protein>
    <submittedName>
        <fullName evidence="1">Uncharacterized protein</fullName>
    </submittedName>
</protein>
<gene>
    <name evidence="1" type="primary">RvY_18778-1</name>
    <name evidence="1" type="synonym">RvY_18778.1</name>
    <name evidence="1" type="ORF">RvY_18778</name>
</gene>
<accession>A0A1D1W737</accession>
<dbReference type="Proteomes" id="UP000186922">
    <property type="component" value="Unassembled WGS sequence"/>
</dbReference>
<evidence type="ECO:0000313" key="2">
    <source>
        <dbReference type="Proteomes" id="UP000186922"/>
    </source>
</evidence>
<evidence type="ECO:0000313" key="1">
    <source>
        <dbReference type="EMBL" id="GAV09201.1"/>
    </source>
</evidence>
<dbReference type="AlphaFoldDB" id="A0A1D1W737"/>
<sequence>MARIQLRGGRQSQSYCANCYGLTPVLRFADPRTIPVQFGLIHAERAAWISVVPRDHAATSSTPSCLTGAS</sequence>